<evidence type="ECO:0000313" key="6">
    <source>
        <dbReference type="Proteomes" id="UP000238196"/>
    </source>
</evidence>
<dbReference type="InterPro" id="IPR018062">
    <property type="entry name" value="HTH_AraC-typ_CS"/>
</dbReference>
<dbReference type="PANTHER" id="PTHR43436:SF1">
    <property type="entry name" value="TRANSCRIPTIONAL REGULATORY PROTEIN"/>
    <property type="match status" value="1"/>
</dbReference>
<comment type="caution">
    <text evidence="5">The sequence shown here is derived from an EMBL/GenBank/DDBJ whole genome shotgun (WGS) entry which is preliminary data.</text>
</comment>
<dbReference type="SMART" id="SM00342">
    <property type="entry name" value="HTH_ARAC"/>
    <property type="match status" value="1"/>
</dbReference>
<gene>
    <name evidence="5" type="ORF">C4K68_09440</name>
</gene>
<dbReference type="AlphaFoldDB" id="A0A2S5KS79"/>
<evidence type="ECO:0000256" key="2">
    <source>
        <dbReference type="ARBA" id="ARBA00023125"/>
    </source>
</evidence>
<dbReference type="PROSITE" id="PS01124">
    <property type="entry name" value="HTH_ARAC_FAMILY_2"/>
    <property type="match status" value="1"/>
</dbReference>
<evidence type="ECO:0000256" key="3">
    <source>
        <dbReference type="ARBA" id="ARBA00023163"/>
    </source>
</evidence>
<dbReference type="InterPro" id="IPR018060">
    <property type="entry name" value="HTH_AraC"/>
</dbReference>
<dbReference type="Gene3D" id="1.10.10.60">
    <property type="entry name" value="Homeodomain-like"/>
    <property type="match status" value="2"/>
</dbReference>
<keyword evidence="1" id="KW-0805">Transcription regulation</keyword>
<dbReference type="EMBL" id="PRLP01000029">
    <property type="protein sequence ID" value="PPC77573.1"/>
    <property type="molecule type" value="Genomic_DNA"/>
</dbReference>
<organism evidence="5 6">
    <name type="scientific">Proteobacteria bacterium 228</name>
    <dbReference type="NCBI Taxonomy" id="2083153"/>
    <lineage>
        <taxon>Bacteria</taxon>
        <taxon>Pseudomonadati</taxon>
        <taxon>Pseudomonadota</taxon>
    </lineage>
</organism>
<dbReference type="InterPro" id="IPR009594">
    <property type="entry name" value="Tscrpt_reg_HTH_AraC_N"/>
</dbReference>
<keyword evidence="2" id="KW-0238">DNA-binding</keyword>
<dbReference type="InterPro" id="IPR009057">
    <property type="entry name" value="Homeodomain-like_sf"/>
</dbReference>
<dbReference type="Proteomes" id="UP000238196">
    <property type="component" value="Unassembled WGS sequence"/>
</dbReference>
<evidence type="ECO:0000259" key="4">
    <source>
        <dbReference type="PROSITE" id="PS01124"/>
    </source>
</evidence>
<dbReference type="Pfam" id="PF12833">
    <property type="entry name" value="HTH_18"/>
    <property type="match status" value="1"/>
</dbReference>
<dbReference type="GO" id="GO:0043565">
    <property type="term" value="F:sequence-specific DNA binding"/>
    <property type="evidence" value="ECO:0007669"/>
    <property type="project" value="InterPro"/>
</dbReference>
<evidence type="ECO:0000313" key="5">
    <source>
        <dbReference type="EMBL" id="PPC77573.1"/>
    </source>
</evidence>
<evidence type="ECO:0000256" key="1">
    <source>
        <dbReference type="ARBA" id="ARBA00023015"/>
    </source>
</evidence>
<dbReference type="GO" id="GO:0003700">
    <property type="term" value="F:DNA-binding transcription factor activity"/>
    <property type="evidence" value="ECO:0007669"/>
    <property type="project" value="InterPro"/>
</dbReference>
<sequence length="309" mass="34668">MINDNHLIDLNSSLVQSIDRWTVGQQDCTTAIPNLVFFRRESPTQPSACKVEPSIVIVVQGAKQLLTGEHSFSYDSSHFLVNSLDIPGNSQAVEATTENPCLGLVLKLNLGVIAELLAHGSPQHSNSHDVVPDVASALGTITSTLLEPFSRLVSLLDEPDSIEVLSPLIEKEIHFRLLCTEQASRLRHIASAGSTGFRITKAIHWLRENYRLPLRIEDLAAYSQMSASNLHFHFRQLTAMSPLQYQKWLRLHEARHLMLNHRLPVASAAFQVGYESASQFSREYGRLFGVPPKRDIEELRRNTVSMDHY</sequence>
<dbReference type="Pfam" id="PF06719">
    <property type="entry name" value="AraC_N"/>
    <property type="match status" value="1"/>
</dbReference>
<dbReference type="PROSITE" id="PS00041">
    <property type="entry name" value="HTH_ARAC_FAMILY_1"/>
    <property type="match status" value="1"/>
</dbReference>
<accession>A0A2S5KS79</accession>
<dbReference type="SUPFAM" id="SSF46689">
    <property type="entry name" value="Homeodomain-like"/>
    <property type="match status" value="2"/>
</dbReference>
<reference evidence="5 6" key="1">
    <citation type="submission" date="2018-02" db="EMBL/GenBank/DDBJ databases">
        <title>novel marine gammaproteobacteria from coastal saline agro ecosystem.</title>
        <authorList>
            <person name="Krishnan R."/>
            <person name="Ramesh Kumar N."/>
        </authorList>
    </citation>
    <scope>NUCLEOTIDE SEQUENCE [LARGE SCALE GENOMIC DNA]</scope>
    <source>
        <strain evidence="5 6">228</strain>
    </source>
</reference>
<name>A0A2S5KS79_9PROT</name>
<proteinExistence type="predicted"/>
<dbReference type="OrthoDB" id="9802263at2"/>
<protein>
    <submittedName>
        <fullName evidence="5">AraC family transcriptional regulator</fullName>
    </submittedName>
</protein>
<feature type="domain" description="HTH araC/xylS-type" evidence="4">
    <location>
        <begin position="200"/>
        <end position="298"/>
    </location>
</feature>
<keyword evidence="3" id="KW-0804">Transcription</keyword>
<dbReference type="PANTHER" id="PTHR43436">
    <property type="entry name" value="ARAC-FAMILY TRANSCRIPTIONAL REGULATOR"/>
    <property type="match status" value="1"/>
</dbReference>